<dbReference type="EMBL" id="JADOER010000010">
    <property type="protein sequence ID" value="MBT9312803.1"/>
    <property type="molecule type" value="Genomic_DNA"/>
</dbReference>
<comment type="caution">
    <text evidence="1">The sequence shown here is derived from an EMBL/GenBank/DDBJ whole genome shotgun (WGS) entry which is preliminary data.</text>
</comment>
<accession>A0ABS5Y4P2</accession>
<dbReference type="RefSeq" id="WP_215618708.1">
    <property type="nucleotide sequence ID" value="NZ_JADOER010000010.1"/>
</dbReference>
<name>A0ABS5Y4P2_9CYAN</name>
<evidence type="ECO:0000313" key="2">
    <source>
        <dbReference type="Proteomes" id="UP001196661"/>
    </source>
</evidence>
<dbReference type="Proteomes" id="UP001196661">
    <property type="component" value="Unassembled WGS sequence"/>
</dbReference>
<reference evidence="1 2" key="1">
    <citation type="journal article" date="2021" name="Mar. Drugs">
        <title>Genome Reduction and Secondary Metabolism of the Marine Sponge-Associated Cyanobacterium Leptothoe.</title>
        <authorList>
            <person name="Konstantinou D."/>
            <person name="Popin R.V."/>
            <person name="Fewer D.P."/>
            <person name="Sivonen K."/>
            <person name="Gkelis S."/>
        </authorList>
    </citation>
    <scope>NUCLEOTIDE SEQUENCE [LARGE SCALE GENOMIC DNA]</scope>
    <source>
        <strain evidence="1 2">TAU-MAC 1615</strain>
    </source>
</reference>
<organism evidence="1 2">
    <name type="scientific">Leptothoe kymatousa TAU-MAC 1615</name>
    <dbReference type="NCBI Taxonomy" id="2364775"/>
    <lineage>
        <taxon>Bacteria</taxon>
        <taxon>Bacillati</taxon>
        <taxon>Cyanobacteriota</taxon>
        <taxon>Cyanophyceae</taxon>
        <taxon>Nodosilineales</taxon>
        <taxon>Cymatolegaceae</taxon>
        <taxon>Leptothoe</taxon>
        <taxon>Leptothoe kymatousa</taxon>
    </lineage>
</organism>
<proteinExistence type="predicted"/>
<gene>
    <name evidence="1" type="ORF">IXB28_11340</name>
</gene>
<keyword evidence="2" id="KW-1185">Reference proteome</keyword>
<sequence length="50" mass="5684">MAKQTKVSKSVLWQSISDQQAEVVKGGGQVSVDEWCNRTGKLVKRYFWVP</sequence>
<protein>
    <submittedName>
        <fullName evidence="1">Uncharacterized protein</fullName>
    </submittedName>
</protein>
<evidence type="ECO:0000313" key="1">
    <source>
        <dbReference type="EMBL" id="MBT9312803.1"/>
    </source>
</evidence>